<keyword evidence="10" id="KW-1185">Reference proteome</keyword>
<accession>A0A4R1F3V1</accession>
<reference evidence="9 10" key="1">
    <citation type="submission" date="2019-03" db="EMBL/GenBank/DDBJ databases">
        <title>Genomic Encyclopedia of Type Strains, Phase IV (KMG-IV): sequencing the most valuable type-strain genomes for metagenomic binning, comparative biology and taxonomic classification.</title>
        <authorList>
            <person name="Goeker M."/>
        </authorList>
    </citation>
    <scope>NUCLEOTIDE SEQUENCE [LARGE SCALE GENOMIC DNA]</scope>
    <source>
        <strain evidence="9 10">DSM 24830</strain>
    </source>
</reference>
<dbReference type="InterPro" id="IPR035476">
    <property type="entry name" value="SIS_PGI_1"/>
</dbReference>
<dbReference type="FunFam" id="1.10.1390.10:FF:000001">
    <property type="entry name" value="Glucose-6-phosphate isomerase"/>
    <property type="match status" value="1"/>
</dbReference>
<dbReference type="GO" id="GO:0051156">
    <property type="term" value="P:glucose 6-phosphate metabolic process"/>
    <property type="evidence" value="ECO:0007669"/>
    <property type="project" value="TreeGrafter"/>
</dbReference>
<evidence type="ECO:0000256" key="7">
    <source>
        <dbReference type="HAMAP-Rule" id="MF_00473"/>
    </source>
</evidence>
<dbReference type="InterPro" id="IPR035482">
    <property type="entry name" value="SIS_PGI_2"/>
</dbReference>
<evidence type="ECO:0000313" key="10">
    <source>
        <dbReference type="Proteomes" id="UP000294887"/>
    </source>
</evidence>
<evidence type="ECO:0000256" key="2">
    <source>
        <dbReference type="ARBA" id="ARBA00006604"/>
    </source>
</evidence>
<dbReference type="PANTHER" id="PTHR11469">
    <property type="entry name" value="GLUCOSE-6-PHOSPHATE ISOMERASE"/>
    <property type="match status" value="1"/>
</dbReference>
<dbReference type="GO" id="GO:0097367">
    <property type="term" value="F:carbohydrate derivative binding"/>
    <property type="evidence" value="ECO:0007669"/>
    <property type="project" value="InterPro"/>
</dbReference>
<dbReference type="InterPro" id="IPR023096">
    <property type="entry name" value="G6P_Isomerase_C"/>
</dbReference>
<dbReference type="FunFam" id="3.40.50.10490:FF:000004">
    <property type="entry name" value="Glucose-6-phosphate isomerase"/>
    <property type="match status" value="1"/>
</dbReference>
<dbReference type="Proteomes" id="UP000294887">
    <property type="component" value="Unassembled WGS sequence"/>
</dbReference>
<keyword evidence="7" id="KW-0963">Cytoplasm</keyword>
<evidence type="ECO:0000256" key="3">
    <source>
        <dbReference type="ARBA" id="ARBA00022432"/>
    </source>
</evidence>
<dbReference type="InterPro" id="IPR001672">
    <property type="entry name" value="G6P_Isomerase"/>
</dbReference>
<keyword evidence="5 7" id="KW-0413">Isomerase</keyword>
<sequence>MRPARVILNAKSPLINTPAWVALLEHFERIEKVHMVELFDQDPERFKKYSIQFNDMLLDYSKNRVTDVTMKLLFSLAEQAGVEKWRDKMFSGEKINNTEGRAVLHTALRNRSGKPVFVDDENVMPLVDAELEKMRDFSDKVRNGQWIGYAGLPITNVVNIGIGGSDLGPNMVCRALEPYSHKSLRVHFVSNVDGSHIGQMLSYLRPETTLFIVASKTFTTQETLTNANTAKKWFLEGAGRVTEGDIAKHFVAVSTNEKEVEKFGIDPVNMFRFWDWVGGRYSLWSAVGLASAIYVGMDNFIEMLEGAHEMDNHFQEQPLDQNIPVILAMLGIWYGNFFHAESSAVLPYDHNLRMLPAYLEQADMESNGKSVDREGRQATYSTGKIIWGAEGINGQHAFYQLLHQGTRLIPTDFIASIQSHGNHKEHCDILASNFLAQTEALMKGRTMEKTREQLKEADIELHKAEKRLPHMIFSGNQPSNSIVIKKLTPKALGSLLAMYEHKIFVQGIVWNLNSYDQWGVELGKKLAKNILEELEDGENLYEHDSSTLGLLDWFRKNSAD</sequence>
<dbReference type="InterPro" id="IPR018189">
    <property type="entry name" value="Phosphoglucose_isomerase_CS"/>
</dbReference>
<dbReference type="Gene3D" id="1.10.1390.10">
    <property type="match status" value="1"/>
</dbReference>
<dbReference type="PROSITE" id="PS00174">
    <property type="entry name" value="P_GLUCOSE_ISOMERASE_2"/>
    <property type="match status" value="1"/>
</dbReference>
<feature type="active site" evidence="7">
    <location>
        <position position="524"/>
    </location>
</feature>
<dbReference type="GO" id="GO:0004347">
    <property type="term" value="F:glucose-6-phosphate isomerase activity"/>
    <property type="evidence" value="ECO:0007669"/>
    <property type="project" value="UniProtKB-UniRule"/>
</dbReference>
<feature type="active site" description="Proton donor" evidence="7">
    <location>
        <position position="365"/>
    </location>
</feature>
<dbReference type="UniPathway" id="UPA00138"/>
<proteinExistence type="inferred from homology"/>
<evidence type="ECO:0000256" key="5">
    <source>
        <dbReference type="ARBA" id="ARBA00023235"/>
    </source>
</evidence>
<comment type="catalytic activity">
    <reaction evidence="6 7 8">
        <text>alpha-D-glucose 6-phosphate = beta-D-fructose 6-phosphate</text>
        <dbReference type="Rhea" id="RHEA:11816"/>
        <dbReference type="ChEBI" id="CHEBI:57634"/>
        <dbReference type="ChEBI" id="CHEBI:58225"/>
        <dbReference type="EC" id="5.3.1.9"/>
    </reaction>
</comment>
<dbReference type="GO" id="GO:0006096">
    <property type="term" value="P:glycolytic process"/>
    <property type="evidence" value="ECO:0007669"/>
    <property type="project" value="UniProtKB-UniRule"/>
</dbReference>
<dbReference type="NCBIfam" id="NF001211">
    <property type="entry name" value="PRK00179.1"/>
    <property type="match status" value="1"/>
</dbReference>
<comment type="similarity">
    <text evidence="2 7 8">Belongs to the GPI family.</text>
</comment>
<dbReference type="GO" id="GO:0006094">
    <property type="term" value="P:gluconeogenesis"/>
    <property type="evidence" value="ECO:0007669"/>
    <property type="project" value="UniProtKB-UniRule"/>
</dbReference>
<dbReference type="GO" id="GO:0048029">
    <property type="term" value="F:monosaccharide binding"/>
    <property type="evidence" value="ECO:0007669"/>
    <property type="project" value="TreeGrafter"/>
</dbReference>
<dbReference type="PROSITE" id="PS00765">
    <property type="entry name" value="P_GLUCOSE_ISOMERASE_1"/>
    <property type="match status" value="1"/>
</dbReference>
<comment type="pathway">
    <text evidence="7">Carbohydrate biosynthesis; gluconeogenesis.</text>
</comment>
<dbReference type="InterPro" id="IPR046348">
    <property type="entry name" value="SIS_dom_sf"/>
</dbReference>
<dbReference type="CDD" id="cd05015">
    <property type="entry name" value="SIS_PGI_1"/>
    <property type="match status" value="1"/>
</dbReference>
<evidence type="ECO:0000256" key="6">
    <source>
        <dbReference type="ARBA" id="ARBA00029321"/>
    </source>
</evidence>
<dbReference type="RefSeq" id="WP_131906812.1">
    <property type="nucleotide sequence ID" value="NZ_BAAAFU010000001.1"/>
</dbReference>
<dbReference type="EMBL" id="SMFQ01000004">
    <property type="protein sequence ID" value="TCJ85101.1"/>
    <property type="molecule type" value="Genomic_DNA"/>
</dbReference>
<keyword evidence="3 7" id="KW-0312">Gluconeogenesis</keyword>
<organism evidence="9 10">
    <name type="scientific">Cocleimonas flava</name>
    <dbReference type="NCBI Taxonomy" id="634765"/>
    <lineage>
        <taxon>Bacteria</taxon>
        <taxon>Pseudomonadati</taxon>
        <taxon>Pseudomonadota</taxon>
        <taxon>Gammaproteobacteria</taxon>
        <taxon>Thiotrichales</taxon>
        <taxon>Thiotrichaceae</taxon>
        <taxon>Cocleimonas</taxon>
    </lineage>
</organism>
<evidence type="ECO:0000256" key="8">
    <source>
        <dbReference type="RuleBase" id="RU000612"/>
    </source>
</evidence>
<evidence type="ECO:0000256" key="4">
    <source>
        <dbReference type="ARBA" id="ARBA00023152"/>
    </source>
</evidence>
<dbReference type="OrthoDB" id="140919at2"/>
<dbReference type="UniPathway" id="UPA00109">
    <property type="reaction ID" value="UER00181"/>
</dbReference>
<comment type="pathway">
    <text evidence="1 7 8">Carbohydrate degradation; glycolysis; D-glyceraldehyde 3-phosphate and glycerone phosphate from D-glucose: step 2/4.</text>
</comment>
<comment type="caution">
    <text evidence="9">The sequence shown here is derived from an EMBL/GenBank/DDBJ whole genome shotgun (WGS) entry which is preliminary data.</text>
</comment>
<gene>
    <name evidence="7" type="primary">pgi</name>
    <name evidence="9" type="ORF">EV695_3067</name>
</gene>
<name>A0A4R1F3V1_9GAMM</name>
<feature type="active site" evidence="7">
    <location>
        <position position="396"/>
    </location>
</feature>
<comment type="subcellular location">
    <subcellularLocation>
        <location evidence="7">Cytoplasm</location>
    </subcellularLocation>
</comment>
<dbReference type="GO" id="GO:0005829">
    <property type="term" value="C:cytosol"/>
    <property type="evidence" value="ECO:0007669"/>
    <property type="project" value="TreeGrafter"/>
</dbReference>
<dbReference type="Pfam" id="PF00342">
    <property type="entry name" value="PGI"/>
    <property type="match status" value="1"/>
</dbReference>
<dbReference type="CDD" id="cd05016">
    <property type="entry name" value="SIS_PGI_2"/>
    <property type="match status" value="1"/>
</dbReference>
<dbReference type="PRINTS" id="PR00662">
    <property type="entry name" value="G6PISOMERASE"/>
</dbReference>
<dbReference type="AlphaFoldDB" id="A0A4R1F3V1"/>
<dbReference type="Gene3D" id="3.40.50.10490">
    <property type="entry name" value="Glucose-6-phosphate isomerase like protein, domain 1"/>
    <property type="match status" value="2"/>
</dbReference>
<dbReference type="PROSITE" id="PS51463">
    <property type="entry name" value="P_GLUCOSE_ISOMERASE_3"/>
    <property type="match status" value="1"/>
</dbReference>
<dbReference type="SUPFAM" id="SSF53697">
    <property type="entry name" value="SIS domain"/>
    <property type="match status" value="1"/>
</dbReference>
<evidence type="ECO:0000256" key="1">
    <source>
        <dbReference type="ARBA" id="ARBA00004926"/>
    </source>
</evidence>
<dbReference type="PANTHER" id="PTHR11469:SF1">
    <property type="entry name" value="GLUCOSE-6-PHOSPHATE ISOMERASE"/>
    <property type="match status" value="1"/>
</dbReference>
<dbReference type="EC" id="5.3.1.9" evidence="7"/>
<evidence type="ECO:0000313" key="9">
    <source>
        <dbReference type="EMBL" id="TCJ85101.1"/>
    </source>
</evidence>
<keyword evidence="4 7" id="KW-0324">Glycolysis</keyword>
<dbReference type="HAMAP" id="MF_00473">
    <property type="entry name" value="G6P_isomerase"/>
    <property type="match status" value="1"/>
</dbReference>
<comment type="function">
    <text evidence="7">Catalyzes the reversible isomerization of glucose-6-phosphate to fructose-6-phosphate.</text>
</comment>
<protein>
    <recommendedName>
        <fullName evidence="7">Glucose-6-phosphate isomerase</fullName>
        <shortName evidence="7">GPI</shortName>
        <ecNumber evidence="7">5.3.1.9</ecNumber>
    </recommendedName>
    <alternativeName>
        <fullName evidence="7">Phosphoglucose isomerase</fullName>
        <shortName evidence="7">PGI</shortName>
    </alternativeName>
    <alternativeName>
        <fullName evidence="7">Phosphohexose isomerase</fullName>
        <shortName evidence="7">PHI</shortName>
    </alternativeName>
</protein>